<dbReference type="HAMAP" id="MF_00034">
    <property type="entry name" value="RuvC"/>
    <property type="match status" value="1"/>
</dbReference>
<dbReference type="GO" id="GO:0000287">
    <property type="term" value="F:magnesium ion binding"/>
    <property type="evidence" value="ECO:0007669"/>
    <property type="project" value="UniProtKB-UniRule"/>
</dbReference>
<evidence type="ECO:0000256" key="8">
    <source>
        <dbReference type="ARBA" id="ARBA00022842"/>
    </source>
</evidence>
<keyword evidence="9 13" id="KW-0238">DNA-binding</keyword>
<dbReference type="GO" id="GO:0006281">
    <property type="term" value="P:DNA repair"/>
    <property type="evidence" value="ECO:0007669"/>
    <property type="project" value="UniProtKB-UniRule"/>
</dbReference>
<evidence type="ECO:0000256" key="9">
    <source>
        <dbReference type="ARBA" id="ARBA00023125"/>
    </source>
</evidence>
<feature type="binding site" evidence="13">
    <location>
        <position position="72"/>
    </location>
    <ligand>
        <name>Mg(2+)</name>
        <dbReference type="ChEBI" id="CHEBI:18420"/>
        <label>2</label>
    </ligand>
</feature>
<protein>
    <recommendedName>
        <fullName evidence="13 14">Crossover junction endodeoxyribonuclease RuvC</fullName>
        <ecNumber evidence="13 14">3.1.21.10</ecNumber>
    </recommendedName>
    <alternativeName>
        <fullName evidence="13">Holliday junction nuclease RuvC</fullName>
    </alternativeName>
    <alternativeName>
        <fullName evidence="13">Holliday junction resolvase RuvC</fullName>
    </alternativeName>
</protein>
<comment type="caution">
    <text evidence="15">The sequence shown here is derived from an EMBL/GenBank/DDBJ whole genome shotgun (WGS) entry which is preliminary data.</text>
</comment>
<evidence type="ECO:0000256" key="4">
    <source>
        <dbReference type="ARBA" id="ARBA00022723"/>
    </source>
</evidence>
<keyword evidence="5 13" id="KW-0255">Endonuclease</keyword>
<keyword evidence="4 13" id="KW-0479">Metal-binding</keyword>
<keyword evidence="3 13" id="KW-0540">Nuclease</keyword>
<evidence type="ECO:0000256" key="7">
    <source>
        <dbReference type="ARBA" id="ARBA00022801"/>
    </source>
</evidence>
<organism evidence="15 16">
    <name type="scientific">Candidatus Contendobacter odensis Run_B_J11</name>
    <dbReference type="NCBI Taxonomy" id="1400861"/>
    <lineage>
        <taxon>Bacteria</taxon>
        <taxon>Pseudomonadati</taxon>
        <taxon>Pseudomonadota</taxon>
        <taxon>Gammaproteobacteria</taxon>
        <taxon>Candidatus Competibacteraceae</taxon>
        <taxon>Candidatus Contendibacter</taxon>
    </lineage>
</organism>
<proteinExistence type="inferred from homology"/>
<evidence type="ECO:0000256" key="5">
    <source>
        <dbReference type="ARBA" id="ARBA00022759"/>
    </source>
</evidence>
<sequence>MNVTTVRLMGIDPGSRITGYGIIDMDGPRSLYVASGGIRTDSSQALPERLKTIFEAVAEIVRLHQPTEVAVEQVFMHRNPDSALKLGQARGAAICAVVVAGLPVSEYAARSIKQAVVGNGAADKTQVQKMVALLLHLPEPLQADAADALAVAICHGHTRQTLQRFGTAAVLARRRR</sequence>
<evidence type="ECO:0000256" key="14">
    <source>
        <dbReference type="NCBIfam" id="TIGR00228"/>
    </source>
</evidence>
<comment type="function">
    <text evidence="13">The RuvA-RuvB-RuvC complex processes Holliday junction (HJ) DNA during genetic recombination and DNA repair. Endonuclease that resolves HJ intermediates. Cleaves cruciform DNA by making single-stranded nicks across the HJ at symmetrical positions within the homologous arms, yielding a 5'-phosphate and a 3'-hydroxyl group; requires a central core of homology in the junction. The consensus cleavage sequence is 5'-(A/T)TT(C/G)-3'. Cleavage occurs on the 3'-side of the TT dinucleotide at the point of strand exchange. HJ branch migration catalyzed by RuvA-RuvB allows RuvC to scan DNA until it finds its consensus sequence, where it cleaves and resolves the cruciform DNA.</text>
</comment>
<dbReference type="PANTHER" id="PTHR30194">
    <property type="entry name" value="CROSSOVER JUNCTION ENDODEOXYRIBONUCLEASE RUVC"/>
    <property type="match status" value="1"/>
</dbReference>
<gene>
    <name evidence="13 15" type="primary">ruvC</name>
    <name evidence="15" type="ORF">BN874_120045</name>
</gene>
<evidence type="ECO:0000313" key="16">
    <source>
        <dbReference type="Proteomes" id="UP000019184"/>
    </source>
</evidence>
<dbReference type="EC" id="3.1.21.10" evidence="13 14"/>
<dbReference type="InterPro" id="IPR020563">
    <property type="entry name" value="X-over_junc_endoDNase_Mg_BS"/>
</dbReference>
<dbReference type="Pfam" id="PF02075">
    <property type="entry name" value="RuvC"/>
    <property type="match status" value="1"/>
</dbReference>
<name>A0A7U7G877_9GAMM</name>
<keyword evidence="6 13" id="KW-0227">DNA damage</keyword>
<dbReference type="GO" id="GO:0008821">
    <property type="term" value="F:crossover junction DNA endonuclease activity"/>
    <property type="evidence" value="ECO:0007669"/>
    <property type="project" value="UniProtKB-UniRule"/>
</dbReference>
<evidence type="ECO:0000256" key="1">
    <source>
        <dbReference type="ARBA" id="ARBA00009518"/>
    </source>
</evidence>
<dbReference type="PRINTS" id="PR00696">
    <property type="entry name" value="RSOLVASERUVC"/>
</dbReference>
<dbReference type="SUPFAM" id="SSF53098">
    <property type="entry name" value="Ribonuclease H-like"/>
    <property type="match status" value="1"/>
</dbReference>
<dbReference type="Proteomes" id="UP000019184">
    <property type="component" value="Unassembled WGS sequence"/>
</dbReference>
<reference evidence="15 16" key="1">
    <citation type="journal article" date="2014" name="ISME J.">
        <title>Candidatus Competibacter-lineage genomes retrieved from metagenomes reveal functional metabolic diversity.</title>
        <authorList>
            <person name="McIlroy S.J."/>
            <person name="Albertsen M."/>
            <person name="Andresen E.K."/>
            <person name="Saunders A.M."/>
            <person name="Kristiansen R."/>
            <person name="Stokholm-Bjerregaard M."/>
            <person name="Nielsen K.L."/>
            <person name="Nielsen P.H."/>
        </authorList>
    </citation>
    <scope>NUCLEOTIDE SEQUENCE [LARGE SCALE GENOMIC DNA]</scope>
    <source>
        <strain evidence="15 16">Run_B_J11</strain>
    </source>
</reference>
<dbReference type="GO" id="GO:0048476">
    <property type="term" value="C:Holliday junction resolvase complex"/>
    <property type="evidence" value="ECO:0007669"/>
    <property type="project" value="UniProtKB-UniRule"/>
</dbReference>
<dbReference type="AlphaFoldDB" id="A0A7U7G877"/>
<keyword evidence="16" id="KW-1185">Reference proteome</keyword>
<dbReference type="NCBIfam" id="TIGR00228">
    <property type="entry name" value="ruvC"/>
    <property type="match status" value="1"/>
</dbReference>
<comment type="subcellular location">
    <subcellularLocation>
        <location evidence="13">Cytoplasm</location>
    </subcellularLocation>
</comment>
<dbReference type="GO" id="GO:0003677">
    <property type="term" value="F:DNA binding"/>
    <property type="evidence" value="ECO:0007669"/>
    <property type="project" value="UniProtKB-KW"/>
</dbReference>
<feature type="active site" evidence="13">
    <location>
        <position position="144"/>
    </location>
</feature>
<dbReference type="CDD" id="cd16962">
    <property type="entry name" value="RuvC"/>
    <property type="match status" value="1"/>
</dbReference>
<dbReference type="InterPro" id="IPR036397">
    <property type="entry name" value="RNaseH_sf"/>
</dbReference>
<comment type="subunit">
    <text evidence="13">Homodimer which binds Holliday junction (HJ) DNA. The HJ becomes 2-fold symmetrical on binding to RuvC with unstacked arms; it has a different conformation from HJ DNA in complex with RuvA. In the full resolvosome a probable DNA-RuvA(4)-RuvB(12)-RuvC(2) complex forms which resolves the HJ.</text>
</comment>
<comment type="similarity">
    <text evidence="1 13">Belongs to the RuvC family.</text>
</comment>
<keyword evidence="7 13" id="KW-0378">Hydrolase</keyword>
<keyword evidence="8 13" id="KW-0460">Magnesium</keyword>
<dbReference type="InterPro" id="IPR002176">
    <property type="entry name" value="X-over_junc_endoDNase_RuvC"/>
</dbReference>
<evidence type="ECO:0000313" key="15">
    <source>
        <dbReference type="EMBL" id="CDH43394.1"/>
    </source>
</evidence>
<dbReference type="Gene3D" id="3.30.420.10">
    <property type="entry name" value="Ribonuclease H-like superfamily/Ribonuclease H"/>
    <property type="match status" value="1"/>
</dbReference>
<evidence type="ECO:0000256" key="2">
    <source>
        <dbReference type="ARBA" id="ARBA00022490"/>
    </source>
</evidence>
<keyword evidence="10 13" id="KW-0233">DNA recombination</keyword>
<comment type="catalytic activity">
    <reaction evidence="12 13">
        <text>Endonucleolytic cleavage at a junction such as a reciprocal single-stranded crossover between two homologous DNA duplexes (Holliday junction).</text>
        <dbReference type="EC" id="3.1.21.10"/>
    </reaction>
</comment>
<dbReference type="PANTHER" id="PTHR30194:SF3">
    <property type="entry name" value="CROSSOVER JUNCTION ENDODEOXYRIBONUCLEASE RUVC"/>
    <property type="match status" value="1"/>
</dbReference>
<accession>A0A7U7G877</accession>
<keyword evidence="11 13" id="KW-0234">DNA repair</keyword>
<evidence type="ECO:0000256" key="3">
    <source>
        <dbReference type="ARBA" id="ARBA00022722"/>
    </source>
</evidence>
<evidence type="ECO:0000256" key="10">
    <source>
        <dbReference type="ARBA" id="ARBA00023172"/>
    </source>
</evidence>
<dbReference type="InterPro" id="IPR012337">
    <property type="entry name" value="RNaseH-like_sf"/>
</dbReference>
<feature type="binding site" evidence="13">
    <location>
        <position position="144"/>
    </location>
    <ligand>
        <name>Mg(2+)</name>
        <dbReference type="ChEBI" id="CHEBI:18420"/>
        <label>1</label>
    </ligand>
</feature>
<dbReference type="FunFam" id="3.30.420.10:FF:000002">
    <property type="entry name" value="Crossover junction endodeoxyribonuclease RuvC"/>
    <property type="match status" value="1"/>
</dbReference>
<comment type="cofactor">
    <cofactor evidence="13">
        <name>Mg(2+)</name>
        <dbReference type="ChEBI" id="CHEBI:18420"/>
    </cofactor>
    <text evidence="13">Binds 2 Mg(2+) ion per subunit.</text>
</comment>
<feature type="binding site" evidence="13">
    <location>
        <position position="12"/>
    </location>
    <ligand>
        <name>Mg(2+)</name>
        <dbReference type="ChEBI" id="CHEBI:18420"/>
        <label>1</label>
    </ligand>
</feature>
<keyword evidence="2 13" id="KW-0963">Cytoplasm</keyword>
<evidence type="ECO:0000256" key="12">
    <source>
        <dbReference type="ARBA" id="ARBA00029354"/>
    </source>
</evidence>
<dbReference type="PROSITE" id="PS01321">
    <property type="entry name" value="RUVC"/>
    <property type="match status" value="1"/>
</dbReference>
<dbReference type="GO" id="GO:0006310">
    <property type="term" value="P:DNA recombination"/>
    <property type="evidence" value="ECO:0007669"/>
    <property type="project" value="UniProtKB-UniRule"/>
</dbReference>
<evidence type="ECO:0000256" key="13">
    <source>
        <dbReference type="HAMAP-Rule" id="MF_00034"/>
    </source>
</evidence>
<evidence type="ECO:0000256" key="6">
    <source>
        <dbReference type="ARBA" id="ARBA00022763"/>
    </source>
</evidence>
<feature type="active site" evidence="13">
    <location>
        <position position="12"/>
    </location>
</feature>
<dbReference type="GO" id="GO:0005737">
    <property type="term" value="C:cytoplasm"/>
    <property type="evidence" value="ECO:0007669"/>
    <property type="project" value="UniProtKB-SubCell"/>
</dbReference>
<dbReference type="EMBL" id="CBTK010000024">
    <property type="protein sequence ID" value="CDH43394.1"/>
    <property type="molecule type" value="Genomic_DNA"/>
</dbReference>
<feature type="active site" evidence="13">
    <location>
        <position position="72"/>
    </location>
</feature>
<evidence type="ECO:0000256" key="11">
    <source>
        <dbReference type="ARBA" id="ARBA00023204"/>
    </source>
</evidence>